<proteinExistence type="predicted"/>
<dbReference type="Proteomes" id="UP001500459">
    <property type="component" value="Unassembled WGS sequence"/>
</dbReference>
<name>A0ABP7XFR1_9FLAO</name>
<reference evidence="2" key="1">
    <citation type="journal article" date="2019" name="Int. J. Syst. Evol. Microbiol.">
        <title>The Global Catalogue of Microorganisms (GCM) 10K type strain sequencing project: providing services to taxonomists for standard genome sequencing and annotation.</title>
        <authorList>
            <consortium name="The Broad Institute Genomics Platform"/>
            <consortium name="The Broad Institute Genome Sequencing Center for Infectious Disease"/>
            <person name="Wu L."/>
            <person name="Ma J."/>
        </authorList>
    </citation>
    <scope>NUCLEOTIDE SEQUENCE [LARGE SCALE GENOMIC DNA]</scope>
    <source>
        <strain evidence="2">JCM 17106</strain>
    </source>
</reference>
<comment type="caution">
    <text evidence="1">The sequence shown here is derived from an EMBL/GenBank/DDBJ whole genome shotgun (WGS) entry which is preliminary data.</text>
</comment>
<sequence length="151" mass="17661">MSCDTKLKEIPLDEISKDLKWNADKSAESILGFCDSEEDFETFKMRSSVKSRMHIHTGKYNLACYVYANDVSEISLGKLYRVNRLKGGVKKFKYKLAIKSQRFEFMELHVDLNSEKFIANYKIYGKEKGEEWISVLDDLELEVRKVVKENK</sequence>
<keyword evidence="2" id="KW-1185">Reference proteome</keyword>
<evidence type="ECO:0000313" key="1">
    <source>
        <dbReference type="EMBL" id="GAA4113417.1"/>
    </source>
</evidence>
<gene>
    <name evidence="1" type="ORF">GCM10022393_12410</name>
</gene>
<protein>
    <submittedName>
        <fullName evidence="1">Uncharacterized protein</fullName>
    </submittedName>
</protein>
<evidence type="ECO:0000313" key="2">
    <source>
        <dbReference type="Proteomes" id="UP001500459"/>
    </source>
</evidence>
<dbReference type="EMBL" id="BAABCW010000003">
    <property type="protein sequence ID" value="GAA4113417.1"/>
    <property type="molecule type" value="Genomic_DNA"/>
</dbReference>
<accession>A0ABP7XFR1</accession>
<organism evidence="1 2">
    <name type="scientific">Aquimarina addita</name>
    <dbReference type="NCBI Taxonomy" id="870485"/>
    <lineage>
        <taxon>Bacteria</taxon>
        <taxon>Pseudomonadati</taxon>
        <taxon>Bacteroidota</taxon>
        <taxon>Flavobacteriia</taxon>
        <taxon>Flavobacteriales</taxon>
        <taxon>Flavobacteriaceae</taxon>
        <taxon>Aquimarina</taxon>
    </lineage>
</organism>